<keyword evidence="3" id="KW-1185">Reference proteome</keyword>
<gene>
    <name evidence="2" type="ORF">Q9L58_006290</name>
</gene>
<accession>A0ABR3GFY4</accession>
<dbReference type="EMBL" id="JBBBZM010000085">
    <property type="protein sequence ID" value="KAL0634773.1"/>
    <property type="molecule type" value="Genomic_DNA"/>
</dbReference>
<reference evidence="2 3" key="1">
    <citation type="submission" date="2024-02" db="EMBL/GenBank/DDBJ databases">
        <title>Discinaceae phylogenomics.</title>
        <authorList>
            <person name="Dirks A.C."/>
            <person name="James T.Y."/>
        </authorList>
    </citation>
    <scope>NUCLEOTIDE SEQUENCE [LARGE SCALE GENOMIC DNA]</scope>
    <source>
        <strain evidence="2 3">ACD0624</strain>
    </source>
</reference>
<feature type="region of interest" description="Disordered" evidence="1">
    <location>
        <begin position="1"/>
        <end position="57"/>
    </location>
</feature>
<feature type="compositionally biased region" description="Polar residues" evidence="1">
    <location>
        <begin position="14"/>
        <end position="23"/>
    </location>
</feature>
<dbReference type="Proteomes" id="UP001447188">
    <property type="component" value="Unassembled WGS sequence"/>
</dbReference>
<proteinExistence type="predicted"/>
<feature type="region of interest" description="Disordered" evidence="1">
    <location>
        <begin position="600"/>
        <end position="652"/>
    </location>
</feature>
<sequence>MPAVRKKKSAANHVPTSMSTRNTPAPAISAVPRRATESQPPTTSMSTRNTSTLPPLNRLQTASNMMRNTPNQPSLASPILPSILYTPTVPNLYNTTNTLSIDPIPSDTTEWDLNMVSPTKIDPTYQPTLIPVIPGHNLRSGRATSPLKPPAYLNRQRLDSHQNGGHPTDLFWNTGRVPALGMFPVPPGSTSRDQLHPIPLNFPRPTRSYTDISARPANMYHTDVALGQNYPPLGRDIPPLLFASAPTRRMTRSSTSLQPPQPLEKSIQTPAEKAPALMHQNGQLVDAQDLVARHMPIAETEGQDQERKPKKPRIFQERRQVVAIERKERRQGGLRAAGQSTPSVQCVAAFNSPDKLPRSKPLERIPVDMQAVVDQIPRYLGRTVDCPQAVDGHGQAFLERIAVNSHVTADHSSKYLERIAVNPQVTIDSTPKHAEGITTNPYTAANCAPKHLQRIAPGPQAPKYLGKVAENPLLTITQPTPVQKNTNINDRNPGSLLKPYLVIANRNDDFGVGSEIEPGRGPRDSEGPHPIPVQRSTSQASWVAPEECPSLSRLVPSLPIPQDPSDPSFGTTRPGTESPDYFNADPSWVFMLPRKSLSPVQSPTVFGSTSEPDTSLISPMESEDTITQEARSKGEIPSGSTPTSYSQRPGSPTSLINMYRVHGDLCIDKRRGLSLLHTKRPYIGENVLLNLDMPEWGDDKIMGMEEMEQLMDEMVDGEPGAELKLASTDRDRATGGRCSDSMRYIKLR</sequence>
<feature type="compositionally biased region" description="Polar residues" evidence="1">
    <location>
        <begin position="37"/>
        <end position="57"/>
    </location>
</feature>
<protein>
    <submittedName>
        <fullName evidence="2">Uncharacterized protein</fullName>
    </submittedName>
</protein>
<evidence type="ECO:0000256" key="1">
    <source>
        <dbReference type="SAM" id="MobiDB-lite"/>
    </source>
</evidence>
<organism evidence="2 3">
    <name type="scientific">Discina gigas</name>
    <dbReference type="NCBI Taxonomy" id="1032678"/>
    <lineage>
        <taxon>Eukaryota</taxon>
        <taxon>Fungi</taxon>
        <taxon>Dikarya</taxon>
        <taxon>Ascomycota</taxon>
        <taxon>Pezizomycotina</taxon>
        <taxon>Pezizomycetes</taxon>
        <taxon>Pezizales</taxon>
        <taxon>Discinaceae</taxon>
        <taxon>Discina</taxon>
    </lineage>
</organism>
<feature type="compositionally biased region" description="Polar residues" evidence="1">
    <location>
        <begin position="600"/>
        <end position="617"/>
    </location>
</feature>
<name>A0ABR3GFY4_9PEZI</name>
<feature type="region of interest" description="Disordered" evidence="1">
    <location>
        <begin position="511"/>
        <end position="581"/>
    </location>
</feature>
<evidence type="ECO:0000313" key="3">
    <source>
        <dbReference type="Proteomes" id="UP001447188"/>
    </source>
</evidence>
<feature type="compositionally biased region" description="Polar residues" evidence="1">
    <location>
        <begin position="638"/>
        <end position="652"/>
    </location>
</feature>
<evidence type="ECO:0000313" key="2">
    <source>
        <dbReference type="EMBL" id="KAL0634773.1"/>
    </source>
</evidence>
<comment type="caution">
    <text evidence="2">The sequence shown here is derived from an EMBL/GenBank/DDBJ whole genome shotgun (WGS) entry which is preliminary data.</text>
</comment>
<feature type="compositionally biased region" description="Basic and acidic residues" evidence="1">
    <location>
        <begin position="517"/>
        <end position="527"/>
    </location>
</feature>
<feature type="compositionally biased region" description="Basic residues" evidence="1">
    <location>
        <begin position="1"/>
        <end position="10"/>
    </location>
</feature>